<dbReference type="eggNOG" id="arCOG04202">
    <property type="taxonomic scope" value="Archaea"/>
</dbReference>
<dbReference type="GO" id="GO:0043740">
    <property type="term" value="F:GTP cyclohydrolase IIa activity"/>
    <property type="evidence" value="ECO:0007669"/>
    <property type="project" value="UniProtKB-UniRule"/>
</dbReference>
<sequence length="221" mass="24796">MHKVALMALKGYREWTESLGPRREHIIQKTQARLHETLWRSFTSIGALPHHFRYDYLIALTNNINAEFIRKAVDKIRRVSPVEIEFCEGTGETPMEAYKNCGRASGLGGEVAVVGHMDVVNSTDTTKVNGPLYVYRQVQDLLNKATDFCKDVGCMVFYLGGDNIMLFLPTPKAAYELYGYLNADLRIGLGIAKRPYNAFVKATRGLDALRHRGATGVKLVK</sequence>
<dbReference type="EC" id="3.5.4.29" evidence="3 4"/>
<evidence type="ECO:0000256" key="3">
    <source>
        <dbReference type="HAMAP-Rule" id="MF_00608"/>
    </source>
</evidence>
<keyword evidence="6" id="KW-1185">Reference proteome</keyword>
<keyword evidence="3" id="KW-0547">Nucleotide-binding</keyword>
<comment type="function">
    <text evidence="3 4">Catalyzes the formation of 2-amino-5-formylamino-6-ribofuranosylamino-4(3H)-pyrimidinone ribonucleotide monophosphate and inorganic phosphate from GTP. Also has an independent pyrophosphate phosphohydrolase activity.</text>
</comment>
<dbReference type="PANTHER" id="PTHR42202">
    <property type="entry name" value="GTP CYCLOHYDROLASE III"/>
    <property type="match status" value="1"/>
</dbReference>
<evidence type="ECO:0000313" key="6">
    <source>
        <dbReference type="Proteomes" id="UP000005867"/>
    </source>
</evidence>
<dbReference type="Gene3D" id="3.30.70.270">
    <property type="match status" value="1"/>
</dbReference>
<dbReference type="EMBL" id="CP003098">
    <property type="protein sequence ID" value="AET32967.1"/>
    <property type="molecule type" value="Genomic_DNA"/>
</dbReference>
<dbReference type="GO" id="GO:0005525">
    <property type="term" value="F:GTP binding"/>
    <property type="evidence" value="ECO:0007669"/>
    <property type="project" value="UniProtKB-KW"/>
</dbReference>
<dbReference type="InterPro" id="IPR007839">
    <property type="entry name" value="GTP_CycHdrlase_3"/>
</dbReference>
<comment type="catalytic activity">
    <reaction evidence="3 4">
        <text>GTP + 3 H2O = 2-amino-5-formylamino-6-(5-phospho-D-ribosylamino)pyrimidin-4(3H)-one + 2 phosphate + 2 H(+)</text>
        <dbReference type="Rhea" id="RHEA:22468"/>
        <dbReference type="ChEBI" id="CHEBI:15377"/>
        <dbReference type="ChEBI" id="CHEBI:15378"/>
        <dbReference type="ChEBI" id="CHEBI:37565"/>
        <dbReference type="ChEBI" id="CHEBI:43474"/>
        <dbReference type="ChEBI" id="CHEBI:57258"/>
        <dbReference type="EC" id="3.5.4.29"/>
    </reaction>
</comment>
<comment type="similarity">
    <text evidence="3 4">Belongs to the archaeal-type GTP cyclohydrolase family.</text>
</comment>
<dbReference type="HOGENOM" id="CLU_080076_0_0_2"/>
<proteinExistence type="inferred from homology"/>
<gene>
    <name evidence="3" type="primary">gch3</name>
    <name evidence="5" type="ORF">P186_1548</name>
</gene>
<dbReference type="PANTHER" id="PTHR42202:SF1">
    <property type="entry name" value="GTP CYCLOHYDROLASE III"/>
    <property type="match status" value="1"/>
</dbReference>
<keyword evidence="2 3" id="KW-0342">GTP-binding</keyword>
<accession>G7VFG1</accession>
<dbReference type="PIRSF" id="PIRSF009265">
    <property type="entry name" value="GTP_cyclohydro_3"/>
    <property type="match status" value="1"/>
</dbReference>
<name>G7VFG1_9CREN</name>
<evidence type="ECO:0000256" key="2">
    <source>
        <dbReference type="ARBA" id="ARBA00023134"/>
    </source>
</evidence>
<dbReference type="InterPro" id="IPR043128">
    <property type="entry name" value="Rev_trsase/Diguanyl_cyclase"/>
</dbReference>
<dbReference type="STRING" id="1104324.P186_1548"/>
<reference evidence="5 6" key="1">
    <citation type="journal article" date="2012" name="J. Bacteriol.">
        <title>Complete genome sequence of strain 1860, a crenarchaeon of the genus pyrobaculum able to grow with various electron acceptors.</title>
        <authorList>
            <person name="Mardanov A.V."/>
            <person name="Gumerov V.M."/>
            <person name="Slobodkina G.B."/>
            <person name="Beletsky A.V."/>
            <person name="Bonch-Osmolovskaya E.A."/>
            <person name="Ravin N.V."/>
            <person name="Skryabin K.G."/>
        </authorList>
    </citation>
    <scope>NUCLEOTIDE SEQUENCE [LARGE SCALE GENOMIC DNA]</scope>
    <source>
        <strain evidence="5 6">1860</strain>
    </source>
</reference>
<evidence type="ECO:0000256" key="4">
    <source>
        <dbReference type="PIRNR" id="PIRNR009265"/>
    </source>
</evidence>
<protein>
    <recommendedName>
        <fullName evidence="3 4">GTP cyclohydrolase III</fullName>
        <ecNumber evidence="3 4">3.5.4.29</ecNumber>
    </recommendedName>
</protein>
<evidence type="ECO:0000256" key="1">
    <source>
        <dbReference type="ARBA" id="ARBA00022801"/>
    </source>
</evidence>
<dbReference type="InterPro" id="IPR029787">
    <property type="entry name" value="Nucleotide_cyclase"/>
</dbReference>
<dbReference type="OrthoDB" id="25211at2157"/>
<dbReference type="SUPFAM" id="SSF55073">
    <property type="entry name" value="Nucleotide cyclase"/>
    <property type="match status" value="1"/>
</dbReference>
<dbReference type="AlphaFoldDB" id="G7VFG1"/>
<dbReference type="HAMAP" id="MF_00608">
    <property type="entry name" value="GTP_cyclohydro_3"/>
    <property type="match status" value="1"/>
</dbReference>
<dbReference type="KEGG" id="pyr:P186_1548"/>
<evidence type="ECO:0000313" key="5">
    <source>
        <dbReference type="EMBL" id="AET32967.1"/>
    </source>
</evidence>
<keyword evidence="1 3" id="KW-0378">Hydrolase</keyword>
<dbReference type="RefSeq" id="WP_014288793.1">
    <property type="nucleotide sequence ID" value="NC_016645.1"/>
</dbReference>
<dbReference type="Gene3D" id="3.30.70.1230">
    <property type="entry name" value="Nucleotide cyclase"/>
    <property type="match status" value="1"/>
</dbReference>
<dbReference type="Proteomes" id="UP000005867">
    <property type="component" value="Chromosome"/>
</dbReference>
<organism evidence="5 6">
    <name type="scientific">Pyrobaculum ferrireducens</name>
    <dbReference type="NCBI Taxonomy" id="1104324"/>
    <lineage>
        <taxon>Archaea</taxon>
        <taxon>Thermoproteota</taxon>
        <taxon>Thermoprotei</taxon>
        <taxon>Thermoproteales</taxon>
        <taxon>Thermoproteaceae</taxon>
        <taxon>Pyrobaculum</taxon>
    </lineage>
</organism>
<dbReference type="GeneID" id="11595808"/>
<dbReference type="Pfam" id="PF05165">
    <property type="entry name" value="GCH_III"/>
    <property type="match status" value="2"/>
</dbReference>